<sequence length="31" mass="3609">FLGYVKKTGLERPKIMSMLFTDEGYKELTNV</sequence>
<gene>
    <name evidence="1" type="ORF">S06H3_30318</name>
</gene>
<dbReference type="EMBL" id="BARV01017846">
    <property type="protein sequence ID" value="GAI27982.1"/>
    <property type="molecule type" value="Genomic_DNA"/>
</dbReference>
<proteinExistence type="predicted"/>
<dbReference type="AlphaFoldDB" id="X1M8N4"/>
<comment type="caution">
    <text evidence="1">The sequence shown here is derived from an EMBL/GenBank/DDBJ whole genome shotgun (WGS) entry which is preliminary data.</text>
</comment>
<protein>
    <submittedName>
        <fullName evidence="1">Uncharacterized protein</fullName>
    </submittedName>
</protein>
<feature type="non-terminal residue" evidence="1">
    <location>
        <position position="1"/>
    </location>
</feature>
<reference evidence="1" key="1">
    <citation type="journal article" date="2014" name="Front. Microbiol.">
        <title>High frequency of phylogenetically diverse reductive dehalogenase-homologous genes in deep subseafloor sedimentary metagenomes.</title>
        <authorList>
            <person name="Kawai M."/>
            <person name="Futagami T."/>
            <person name="Toyoda A."/>
            <person name="Takaki Y."/>
            <person name="Nishi S."/>
            <person name="Hori S."/>
            <person name="Arai W."/>
            <person name="Tsubouchi T."/>
            <person name="Morono Y."/>
            <person name="Uchiyama I."/>
            <person name="Ito T."/>
            <person name="Fujiyama A."/>
            <person name="Inagaki F."/>
            <person name="Takami H."/>
        </authorList>
    </citation>
    <scope>NUCLEOTIDE SEQUENCE</scope>
    <source>
        <strain evidence="1">Expedition CK06-06</strain>
    </source>
</reference>
<name>X1M8N4_9ZZZZ</name>
<evidence type="ECO:0000313" key="1">
    <source>
        <dbReference type="EMBL" id="GAI27982.1"/>
    </source>
</evidence>
<organism evidence="1">
    <name type="scientific">marine sediment metagenome</name>
    <dbReference type="NCBI Taxonomy" id="412755"/>
    <lineage>
        <taxon>unclassified sequences</taxon>
        <taxon>metagenomes</taxon>
        <taxon>ecological metagenomes</taxon>
    </lineage>
</organism>
<accession>X1M8N4</accession>